<comment type="caution">
    <text evidence="2">The sequence shown here is derived from an EMBL/GenBank/DDBJ whole genome shotgun (WGS) entry which is preliminary data.</text>
</comment>
<evidence type="ECO:0000313" key="3">
    <source>
        <dbReference type="Proteomes" id="UP000037267"/>
    </source>
</evidence>
<dbReference type="Pfam" id="PF16244">
    <property type="entry name" value="DUF4901"/>
    <property type="match status" value="2"/>
</dbReference>
<proteinExistence type="predicted"/>
<dbReference type="EMBL" id="LGSS01000011">
    <property type="protein sequence ID" value="KNF07888.1"/>
    <property type="molecule type" value="Genomic_DNA"/>
</dbReference>
<feature type="domain" description="YcdB/YcdC repeated" evidence="1">
    <location>
        <begin position="294"/>
        <end position="450"/>
    </location>
</feature>
<accession>A0A0L0W8J2</accession>
<sequence length="612" mass="70150">MKKRISIIISMAMLLTILLPIGTFAQMDQNLQNAIKKAKSLLNISNEYENFEYAIEKVGDKVYYNLNWSDQELGYVSVSIDSNGTIDHYGKHEYHEDRVGKLPLVSEDKGLKISKDFIKKINPKIEGKVEYKGSISDSYDGSTNYYFTYARTENNIPYYGNQVTVSVDTNTGEVRSYIQYWDEKIKFSSPNKIISSAEAEKAFKENENIELLYNFYRNKGKLSPRLIYSISDSKLIDAETGKPLNDVIGGQGSYSKSGGFDSSGILYGLDSEVLYLSPEEQKNIDELKNIISDKEAENVARKLCNISNKYELKSSRLSSNEAKDNYNWMLEFYGKNQNDDFISVAIDAKTKELKRLSKYSFVDNKKDVAYSKEKALKKAKDFISSVSSEKFKQTELIDSEDPILTIQSGEDKNYYFTFARKYNGIKVSNNGFTIAISGVTGDVESYGYNWYEEKLPSSDNVTSKEKALDNILSEIKLELQYVTDIKDDIDKEKVAKLVYGLEPNKFIDVDATTGALIDFEGKPYKDKKETKTYKDINNSKFKEIIEKLAKYGVYLPGEEFKGNEEVTQKDFLYLLAKSKGYSYIDYENTDELYQHLINERIIKKNEKNRRIK</sequence>
<protein>
    <submittedName>
        <fullName evidence="2">S-layer domain-containing protein</fullName>
    </submittedName>
</protein>
<reference evidence="3" key="1">
    <citation type="submission" date="2015-07" db="EMBL/GenBank/DDBJ databases">
        <title>Draft genome sequence of the purine-degrading Gottschalkia purinilyticum DSM 1384 (formerly Clostridium purinilyticum).</title>
        <authorList>
            <person name="Poehlein A."/>
            <person name="Schiel-Bengelsdorf B."/>
            <person name="Bengelsdorf F.R."/>
            <person name="Daniel R."/>
            <person name="Duerre P."/>
        </authorList>
    </citation>
    <scope>NUCLEOTIDE SEQUENCE [LARGE SCALE GENOMIC DNA]</scope>
    <source>
        <strain evidence="3">DSM 1384</strain>
    </source>
</reference>
<gene>
    <name evidence="2" type="ORF">CLPU_11c00570</name>
</gene>
<dbReference type="STRING" id="1503.CLPU_11c00570"/>
<organism evidence="2 3">
    <name type="scientific">Gottschalkia purinilytica</name>
    <name type="common">Clostridium purinilyticum</name>
    <dbReference type="NCBI Taxonomy" id="1503"/>
    <lineage>
        <taxon>Bacteria</taxon>
        <taxon>Bacillati</taxon>
        <taxon>Bacillota</taxon>
        <taxon>Tissierellia</taxon>
        <taxon>Tissierellales</taxon>
        <taxon>Gottschalkiaceae</taxon>
        <taxon>Gottschalkia</taxon>
    </lineage>
</organism>
<dbReference type="AlphaFoldDB" id="A0A0L0W8J2"/>
<keyword evidence="3" id="KW-1185">Reference proteome</keyword>
<evidence type="ECO:0000313" key="2">
    <source>
        <dbReference type="EMBL" id="KNF07888.1"/>
    </source>
</evidence>
<name>A0A0L0W8J2_GOTPU</name>
<evidence type="ECO:0000259" key="1">
    <source>
        <dbReference type="Pfam" id="PF16244"/>
    </source>
</evidence>
<dbReference type="RefSeq" id="WP_050355799.1">
    <property type="nucleotide sequence ID" value="NZ_LGSS01000011.1"/>
</dbReference>
<feature type="domain" description="YcdB/YcdC repeated" evidence="1">
    <location>
        <begin position="33"/>
        <end position="181"/>
    </location>
</feature>
<dbReference type="InterPro" id="IPR032599">
    <property type="entry name" value="YcdB/YcdC_rep_domain"/>
</dbReference>
<dbReference type="Proteomes" id="UP000037267">
    <property type="component" value="Unassembled WGS sequence"/>
</dbReference>
<dbReference type="OrthoDB" id="2473368at2"/>